<feature type="region of interest" description="Disordered" evidence="1">
    <location>
        <begin position="1"/>
        <end position="26"/>
    </location>
</feature>
<dbReference type="AlphaFoldDB" id="A0A4S8IFH0"/>
<reference evidence="2 3" key="1">
    <citation type="journal article" date="2019" name="Nat. Plants">
        <title>Genome sequencing of Musa balbisiana reveals subgenome evolution and function divergence in polyploid bananas.</title>
        <authorList>
            <person name="Yao X."/>
        </authorList>
    </citation>
    <scope>NUCLEOTIDE SEQUENCE [LARGE SCALE GENOMIC DNA]</scope>
    <source>
        <strain evidence="3">cv. DH-PKW</strain>
        <tissue evidence="2">Leaves</tissue>
    </source>
</reference>
<dbReference type="Proteomes" id="UP000317650">
    <property type="component" value="Chromosome 9"/>
</dbReference>
<feature type="compositionally biased region" description="Polar residues" evidence="1">
    <location>
        <begin position="48"/>
        <end position="64"/>
    </location>
</feature>
<proteinExistence type="predicted"/>
<name>A0A4S8IFH0_MUSBA</name>
<evidence type="ECO:0000313" key="2">
    <source>
        <dbReference type="EMBL" id="THU46953.1"/>
    </source>
</evidence>
<accession>A0A4S8IFH0</accession>
<evidence type="ECO:0000313" key="3">
    <source>
        <dbReference type="Proteomes" id="UP000317650"/>
    </source>
</evidence>
<gene>
    <name evidence="2" type="ORF">C4D60_Mb09t10380</name>
</gene>
<dbReference type="EMBL" id="PYDT01000010">
    <property type="protein sequence ID" value="THU46953.1"/>
    <property type="molecule type" value="Genomic_DNA"/>
</dbReference>
<evidence type="ECO:0000256" key="1">
    <source>
        <dbReference type="SAM" id="MobiDB-lite"/>
    </source>
</evidence>
<sequence>MASERATSVGFDQTPHGARRHGDRHHHCCRDSVTKLNKAVAADRSPTACPSSSPFTDTTAAAFA</sequence>
<organism evidence="2 3">
    <name type="scientific">Musa balbisiana</name>
    <name type="common">Banana</name>
    <dbReference type="NCBI Taxonomy" id="52838"/>
    <lineage>
        <taxon>Eukaryota</taxon>
        <taxon>Viridiplantae</taxon>
        <taxon>Streptophyta</taxon>
        <taxon>Embryophyta</taxon>
        <taxon>Tracheophyta</taxon>
        <taxon>Spermatophyta</taxon>
        <taxon>Magnoliopsida</taxon>
        <taxon>Liliopsida</taxon>
        <taxon>Zingiberales</taxon>
        <taxon>Musaceae</taxon>
        <taxon>Musa</taxon>
    </lineage>
</organism>
<comment type="caution">
    <text evidence="2">The sequence shown here is derived from an EMBL/GenBank/DDBJ whole genome shotgun (WGS) entry which is preliminary data.</text>
</comment>
<feature type="region of interest" description="Disordered" evidence="1">
    <location>
        <begin position="44"/>
        <end position="64"/>
    </location>
</feature>
<feature type="compositionally biased region" description="Basic residues" evidence="1">
    <location>
        <begin position="17"/>
        <end position="26"/>
    </location>
</feature>
<protein>
    <submittedName>
        <fullName evidence="2">Uncharacterized protein</fullName>
    </submittedName>
</protein>
<keyword evidence="3" id="KW-1185">Reference proteome</keyword>